<dbReference type="Pfam" id="PF11176">
    <property type="entry name" value="Tma16"/>
    <property type="match status" value="1"/>
</dbReference>
<gene>
    <name evidence="3" type="ORF">HK100_011934</name>
</gene>
<evidence type="ECO:0000256" key="2">
    <source>
        <dbReference type="SAM" id="MobiDB-lite"/>
    </source>
</evidence>
<accession>A0AAD5XHM0</accession>
<dbReference type="EMBL" id="JADGJH010000008">
    <property type="protein sequence ID" value="KAJ3142644.1"/>
    <property type="molecule type" value="Genomic_DNA"/>
</dbReference>
<keyword evidence="4" id="KW-1185">Reference proteome</keyword>
<dbReference type="PANTHER" id="PTHR13349">
    <property type="entry name" value="TRANSLATION MACHINERY-ASSOCIATED PROTEIN 16"/>
    <property type="match status" value="1"/>
</dbReference>
<dbReference type="Proteomes" id="UP001211907">
    <property type="component" value="Unassembled WGS sequence"/>
</dbReference>
<dbReference type="AlphaFoldDB" id="A0AAD5XHM0"/>
<feature type="region of interest" description="Disordered" evidence="2">
    <location>
        <begin position="166"/>
        <end position="185"/>
    </location>
</feature>
<dbReference type="Gene3D" id="1.20.1440.170">
    <property type="entry name" value="Translation machinery-associated protein 16-like"/>
    <property type="match status" value="1"/>
</dbReference>
<reference evidence="3" key="1">
    <citation type="submission" date="2020-05" db="EMBL/GenBank/DDBJ databases">
        <title>Phylogenomic resolution of chytrid fungi.</title>
        <authorList>
            <person name="Stajich J.E."/>
            <person name="Amses K."/>
            <person name="Simmons R."/>
            <person name="Seto K."/>
            <person name="Myers J."/>
            <person name="Bonds A."/>
            <person name="Quandt C.A."/>
            <person name="Barry K."/>
            <person name="Liu P."/>
            <person name="Grigoriev I."/>
            <person name="Longcore J.E."/>
            <person name="James T.Y."/>
        </authorList>
    </citation>
    <scope>NUCLEOTIDE SEQUENCE</scope>
    <source>
        <strain evidence="3">JEL0513</strain>
    </source>
</reference>
<protein>
    <submittedName>
        <fullName evidence="3">Uncharacterized protein</fullName>
    </submittedName>
</protein>
<organism evidence="3 4">
    <name type="scientific">Physocladia obscura</name>
    <dbReference type="NCBI Taxonomy" id="109957"/>
    <lineage>
        <taxon>Eukaryota</taxon>
        <taxon>Fungi</taxon>
        <taxon>Fungi incertae sedis</taxon>
        <taxon>Chytridiomycota</taxon>
        <taxon>Chytridiomycota incertae sedis</taxon>
        <taxon>Chytridiomycetes</taxon>
        <taxon>Chytridiales</taxon>
        <taxon>Chytriomycetaceae</taxon>
        <taxon>Physocladia</taxon>
    </lineage>
</organism>
<dbReference type="InterPro" id="IPR021346">
    <property type="entry name" value="Tma16"/>
</dbReference>
<name>A0AAD5XHM0_9FUNG</name>
<evidence type="ECO:0000256" key="1">
    <source>
        <dbReference type="ARBA" id="ARBA00034127"/>
    </source>
</evidence>
<sequence>MGIEKAHPFSRKAKQVRRAYAREERLSKIKTIGDEVKTRVVDRLVWFKYALPDDVEVATPEIVHDLIDQYINRNNDEIEALRATIRPNRPKPAKLELYNMLMGKDRHEYRTGMKLPDLLNAANVVKLRRWEGDYNGMQAIKMVTVLASTAPGGIKPEVAMAEAVADADTEIGNAESDEDDSENED</sequence>
<evidence type="ECO:0000313" key="3">
    <source>
        <dbReference type="EMBL" id="KAJ3142644.1"/>
    </source>
</evidence>
<proteinExistence type="inferred from homology"/>
<comment type="caution">
    <text evidence="3">The sequence shown here is derived from an EMBL/GenBank/DDBJ whole genome shotgun (WGS) entry which is preliminary data.</text>
</comment>
<dbReference type="PANTHER" id="PTHR13349:SF2">
    <property type="entry name" value="TRANSLATION MACHINERY-ASSOCIATED PROTEIN 16"/>
    <property type="match status" value="1"/>
</dbReference>
<evidence type="ECO:0000313" key="4">
    <source>
        <dbReference type="Proteomes" id="UP001211907"/>
    </source>
</evidence>
<comment type="similarity">
    <text evidence="1">Belongs to the TMA16 family.</text>
</comment>
<dbReference type="InterPro" id="IPR038356">
    <property type="entry name" value="Tma16_sf"/>
</dbReference>
<dbReference type="GO" id="GO:0005634">
    <property type="term" value="C:nucleus"/>
    <property type="evidence" value="ECO:0007669"/>
    <property type="project" value="TreeGrafter"/>
</dbReference>